<dbReference type="EMBL" id="SGXG01000001">
    <property type="protein sequence ID" value="RZS98762.1"/>
    <property type="molecule type" value="Genomic_DNA"/>
</dbReference>
<accession>A0A4Q7PIN0</accession>
<dbReference type="PANTHER" id="PTHR43031:SF1">
    <property type="entry name" value="PYRIDINE NUCLEOTIDE-DISULPHIDE OXIDOREDUCTASE"/>
    <property type="match status" value="1"/>
</dbReference>
<feature type="domain" description="Rhodanese" evidence="1">
    <location>
        <begin position="50"/>
        <end position="140"/>
    </location>
</feature>
<dbReference type="RefSeq" id="WP_130277418.1">
    <property type="nucleotide sequence ID" value="NZ_SGXG01000001.1"/>
</dbReference>
<keyword evidence="2" id="KW-0808">Transferase</keyword>
<dbReference type="InterPro" id="IPR050229">
    <property type="entry name" value="GlpE_sulfurtransferase"/>
</dbReference>
<name>A0A4Q7PIN0_9BACT</name>
<dbReference type="PROSITE" id="PS51257">
    <property type="entry name" value="PROKAR_LIPOPROTEIN"/>
    <property type="match status" value="1"/>
</dbReference>
<dbReference type="PANTHER" id="PTHR43031">
    <property type="entry name" value="FAD-DEPENDENT OXIDOREDUCTASE"/>
    <property type="match status" value="1"/>
</dbReference>
<dbReference type="PROSITE" id="PS50206">
    <property type="entry name" value="RHODANESE_3"/>
    <property type="match status" value="1"/>
</dbReference>
<keyword evidence="3" id="KW-1185">Reference proteome</keyword>
<gene>
    <name evidence="2" type="ORF">BC751_4430</name>
</gene>
<protein>
    <submittedName>
        <fullName evidence="2">Rhodanese-related sulfurtransferase</fullName>
    </submittedName>
</protein>
<reference evidence="2 3" key="1">
    <citation type="submission" date="2019-02" db="EMBL/GenBank/DDBJ databases">
        <title>Genomic Encyclopedia of Archaeal and Bacterial Type Strains, Phase II (KMG-II): from individual species to whole genera.</title>
        <authorList>
            <person name="Goeker M."/>
        </authorList>
    </citation>
    <scope>NUCLEOTIDE SEQUENCE [LARGE SCALE GENOMIC DNA]</scope>
    <source>
        <strain evidence="2 3">DSM 21411</strain>
    </source>
</reference>
<dbReference type="CDD" id="cd00158">
    <property type="entry name" value="RHOD"/>
    <property type="match status" value="1"/>
</dbReference>
<dbReference type="InterPro" id="IPR036873">
    <property type="entry name" value="Rhodanese-like_dom_sf"/>
</dbReference>
<comment type="caution">
    <text evidence="2">The sequence shown here is derived from an EMBL/GenBank/DDBJ whole genome shotgun (WGS) entry which is preliminary data.</text>
</comment>
<dbReference type="SMART" id="SM00450">
    <property type="entry name" value="RHOD"/>
    <property type="match status" value="1"/>
</dbReference>
<dbReference type="Pfam" id="PF00581">
    <property type="entry name" value="Rhodanese"/>
    <property type="match status" value="1"/>
</dbReference>
<evidence type="ECO:0000313" key="2">
    <source>
        <dbReference type="EMBL" id="RZS98762.1"/>
    </source>
</evidence>
<dbReference type="OrthoDB" id="9808735at2"/>
<organism evidence="2 3">
    <name type="scientific">Cecembia calidifontis</name>
    <dbReference type="NCBI Taxonomy" id="1187080"/>
    <lineage>
        <taxon>Bacteria</taxon>
        <taxon>Pseudomonadati</taxon>
        <taxon>Bacteroidota</taxon>
        <taxon>Cytophagia</taxon>
        <taxon>Cytophagales</taxon>
        <taxon>Cyclobacteriaceae</taxon>
        <taxon>Cecembia</taxon>
    </lineage>
</organism>
<dbReference type="Proteomes" id="UP000292209">
    <property type="component" value="Unassembled WGS sequence"/>
</dbReference>
<dbReference type="GO" id="GO:0016740">
    <property type="term" value="F:transferase activity"/>
    <property type="evidence" value="ECO:0007669"/>
    <property type="project" value="UniProtKB-KW"/>
</dbReference>
<dbReference type="SUPFAM" id="SSF52821">
    <property type="entry name" value="Rhodanese/Cell cycle control phosphatase"/>
    <property type="match status" value="1"/>
</dbReference>
<proteinExistence type="predicted"/>
<dbReference type="AlphaFoldDB" id="A0A4Q7PIN0"/>
<dbReference type="InterPro" id="IPR001763">
    <property type="entry name" value="Rhodanese-like_dom"/>
</dbReference>
<evidence type="ECO:0000259" key="1">
    <source>
        <dbReference type="PROSITE" id="PS50206"/>
    </source>
</evidence>
<sequence>MKPVLLILSLSIFFYACGPQSGQNDNKVETVKPKGQIQNVSSAKFYELIQSDNGIVLDVRTLGEFQQGHLPNALVIDIYQRDFEEKIKSLPKDKEIYVYCTVGARSRQAAGILQKNGFEKVYNLEGGIMDWARNRYPITQK</sequence>
<evidence type="ECO:0000313" key="3">
    <source>
        <dbReference type="Proteomes" id="UP000292209"/>
    </source>
</evidence>
<dbReference type="Gene3D" id="3.40.250.10">
    <property type="entry name" value="Rhodanese-like domain"/>
    <property type="match status" value="1"/>
</dbReference>